<evidence type="ECO:0000313" key="4">
    <source>
        <dbReference type="Proteomes" id="UP000054495"/>
    </source>
</evidence>
<dbReference type="Proteomes" id="UP000054495">
    <property type="component" value="Unassembled WGS sequence"/>
</dbReference>
<dbReference type="InterPro" id="IPR027417">
    <property type="entry name" value="P-loop_NTPase"/>
</dbReference>
<evidence type="ECO:0000256" key="2">
    <source>
        <dbReference type="ARBA" id="ARBA00023134"/>
    </source>
</evidence>
<dbReference type="SUPFAM" id="SSF52540">
    <property type="entry name" value="P-loop containing nucleoside triphosphate hydrolases"/>
    <property type="match status" value="1"/>
</dbReference>
<dbReference type="AlphaFoldDB" id="A0A0D6L791"/>
<name>A0A0D6L791_9BILA</name>
<dbReference type="GO" id="GO:0005525">
    <property type="term" value="F:GTP binding"/>
    <property type="evidence" value="ECO:0007669"/>
    <property type="project" value="UniProtKB-KW"/>
</dbReference>
<dbReference type="InterPro" id="IPR050100">
    <property type="entry name" value="TRAFAC_GTPase_members"/>
</dbReference>
<evidence type="ECO:0000256" key="1">
    <source>
        <dbReference type="ARBA" id="ARBA00022741"/>
    </source>
</evidence>
<dbReference type="Gene3D" id="2.40.30.10">
    <property type="entry name" value="Translation factors"/>
    <property type="match status" value="1"/>
</dbReference>
<protein>
    <submittedName>
        <fullName evidence="3">Uncharacterized protein</fullName>
    </submittedName>
</protein>
<dbReference type="Gene3D" id="3.40.50.300">
    <property type="entry name" value="P-loop containing nucleotide triphosphate hydrolases"/>
    <property type="match status" value="1"/>
</dbReference>
<proteinExistence type="predicted"/>
<feature type="non-terminal residue" evidence="3">
    <location>
        <position position="151"/>
    </location>
</feature>
<sequence length="151" mass="17141">MDLVNYSRERYEEIKQDFLSAMAGLTLNKVSFIPTSALAGDNVVSRSEKMDWFDGAPLLSFLENVEINAVKSDDKTRFQVQYVIRPQTKELHDYRGYAGTLWSGNLTVGDEVRILPGEAKSHILKIEHNLNEVNTVREGQPIVIQLEDDID</sequence>
<gene>
    <name evidence="3" type="ORF">ANCCEY_15536</name>
</gene>
<reference evidence="3 4" key="1">
    <citation type="submission" date="2013-05" db="EMBL/GenBank/DDBJ databases">
        <title>Draft genome of the parasitic nematode Anyclostoma ceylanicum.</title>
        <authorList>
            <person name="Mitreva M."/>
        </authorList>
    </citation>
    <scope>NUCLEOTIDE SEQUENCE [LARGE SCALE GENOMIC DNA]</scope>
</reference>
<dbReference type="EMBL" id="KE128650">
    <property type="protein sequence ID" value="EPB65401.1"/>
    <property type="molecule type" value="Genomic_DNA"/>
</dbReference>
<dbReference type="InterPro" id="IPR009000">
    <property type="entry name" value="Transl_B-barrel_sf"/>
</dbReference>
<accession>A0A0D6L791</accession>
<keyword evidence="1" id="KW-0547">Nucleotide-binding</keyword>
<keyword evidence="2" id="KW-0342">GTP-binding</keyword>
<organism evidence="3 4">
    <name type="scientific">Ancylostoma ceylanicum</name>
    <dbReference type="NCBI Taxonomy" id="53326"/>
    <lineage>
        <taxon>Eukaryota</taxon>
        <taxon>Metazoa</taxon>
        <taxon>Ecdysozoa</taxon>
        <taxon>Nematoda</taxon>
        <taxon>Chromadorea</taxon>
        <taxon>Rhabditida</taxon>
        <taxon>Rhabditina</taxon>
        <taxon>Rhabditomorpha</taxon>
        <taxon>Strongyloidea</taxon>
        <taxon>Ancylostomatidae</taxon>
        <taxon>Ancylostomatinae</taxon>
        <taxon>Ancylostoma</taxon>
    </lineage>
</organism>
<evidence type="ECO:0000313" key="3">
    <source>
        <dbReference type="EMBL" id="EPB65401.1"/>
    </source>
</evidence>
<dbReference type="PANTHER" id="PTHR23115">
    <property type="entry name" value="TRANSLATION FACTOR"/>
    <property type="match status" value="1"/>
</dbReference>
<keyword evidence="4" id="KW-1185">Reference proteome</keyword>
<dbReference type="SUPFAM" id="SSF50447">
    <property type="entry name" value="Translation proteins"/>
    <property type="match status" value="1"/>
</dbReference>